<gene>
    <name evidence="1" type="ORF">Tci_402518</name>
</gene>
<protein>
    <submittedName>
        <fullName evidence="1">Uncharacterized protein</fullName>
    </submittedName>
</protein>
<dbReference type="EMBL" id="BKCJ010167644">
    <property type="protein sequence ID" value="GEY30544.1"/>
    <property type="molecule type" value="Genomic_DNA"/>
</dbReference>
<name>A0A699HNI0_TANCI</name>
<proteinExistence type="predicted"/>
<evidence type="ECO:0000313" key="1">
    <source>
        <dbReference type="EMBL" id="GEY30544.1"/>
    </source>
</evidence>
<comment type="caution">
    <text evidence="1">The sequence shown here is derived from an EMBL/GenBank/DDBJ whole genome shotgun (WGS) entry which is preliminary data.</text>
</comment>
<dbReference type="AlphaFoldDB" id="A0A699HNI0"/>
<reference evidence="1" key="1">
    <citation type="journal article" date="2019" name="Sci. Rep.">
        <title>Draft genome of Tanacetum cinerariifolium, the natural source of mosquito coil.</title>
        <authorList>
            <person name="Yamashiro T."/>
            <person name="Shiraishi A."/>
            <person name="Satake H."/>
            <person name="Nakayama K."/>
        </authorList>
    </citation>
    <scope>NUCLEOTIDE SEQUENCE</scope>
</reference>
<organism evidence="1">
    <name type="scientific">Tanacetum cinerariifolium</name>
    <name type="common">Dalmatian daisy</name>
    <name type="synonym">Chrysanthemum cinerariifolium</name>
    <dbReference type="NCBI Taxonomy" id="118510"/>
    <lineage>
        <taxon>Eukaryota</taxon>
        <taxon>Viridiplantae</taxon>
        <taxon>Streptophyta</taxon>
        <taxon>Embryophyta</taxon>
        <taxon>Tracheophyta</taxon>
        <taxon>Spermatophyta</taxon>
        <taxon>Magnoliopsida</taxon>
        <taxon>eudicotyledons</taxon>
        <taxon>Gunneridae</taxon>
        <taxon>Pentapetalae</taxon>
        <taxon>asterids</taxon>
        <taxon>campanulids</taxon>
        <taxon>Asterales</taxon>
        <taxon>Asteraceae</taxon>
        <taxon>Asteroideae</taxon>
        <taxon>Anthemideae</taxon>
        <taxon>Anthemidinae</taxon>
        <taxon>Tanacetum</taxon>
    </lineage>
</organism>
<sequence>MVWKFQVSDIAILVMRAGMTQLVSPYYLRENHLGYMNIRMIFKTDGNMIAGKVATHGLDGGPPLSQQQIIKPNAMIEKSAKVPKFPLKVFFCEVKIEDCGRNAHRIKPCLASSGVCATFSRGGYNSLRPLLDKRQANIKS</sequence>
<accession>A0A699HNI0</accession>